<reference evidence="1 2" key="1">
    <citation type="journal article" date="2016" name="BMC Genomics">
        <title>Comparative genomics reveals Cyclospora cayetanensis possesses coccidia-like metabolism and invasion components but unique surface antigens.</title>
        <authorList>
            <person name="Liu S."/>
            <person name="Wang L."/>
            <person name="Zheng H."/>
            <person name="Xu Z."/>
            <person name="Roellig D.M."/>
            <person name="Li N."/>
            <person name="Frace M.A."/>
            <person name="Tang K."/>
            <person name="Arrowood M.J."/>
            <person name="Moss D.M."/>
            <person name="Zhang L."/>
            <person name="Feng Y."/>
            <person name="Xiao L."/>
        </authorList>
    </citation>
    <scope>NUCLEOTIDE SEQUENCE [LARGE SCALE GENOMIC DNA]</scope>
    <source>
        <strain evidence="1 2">CHN_HEN01</strain>
    </source>
</reference>
<accession>A0A1D3D4H0</accession>
<proteinExistence type="predicted"/>
<comment type="caution">
    <text evidence="1">The sequence shown here is derived from an EMBL/GenBank/DDBJ whole genome shotgun (WGS) entry which is preliminary data.</text>
</comment>
<dbReference type="EMBL" id="JROU02000776">
    <property type="protein sequence ID" value="OEH78333.1"/>
    <property type="molecule type" value="Genomic_DNA"/>
</dbReference>
<dbReference type="InParanoid" id="A0A1D3D4H0"/>
<dbReference type="AlphaFoldDB" id="A0A1D3D4H0"/>
<protein>
    <submittedName>
        <fullName evidence="1">Uncharacterized protein</fullName>
    </submittedName>
</protein>
<gene>
    <name evidence="1" type="ORF">cyc_08548</name>
</gene>
<sequence length="74" mass="7973">MCAIIVMGHRQRTLCPPVCLGCHWGNASFDVDSLSERRQRVADTRFVLAAFTRGSTVLPPARSALAPSADVTST</sequence>
<name>A0A1D3D4H0_9EIME</name>
<evidence type="ECO:0000313" key="2">
    <source>
        <dbReference type="Proteomes" id="UP000095192"/>
    </source>
</evidence>
<organism evidence="1 2">
    <name type="scientific">Cyclospora cayetanensis</name>
    <dbReference type="NCBI Taxonomy" id="88456"/>
    <lineage>
        <taxon>Eukaryota</taxon>
        <taxon>Sar</taxon>
        <taxon>Alveolata</taxon>
        <taxon>Apicomplexa</taxon>
        <taxon>Conoidasida</taxon>
        <taxon>Coccidia</taxon>
        <taxon>Eucoccidiorida</taxon>
        <taxon>Eimeriorina</taxon>
        <taxon>Eimeriidae</taxon>
        <taxon>Cyclospora</taxon>
    </lineage>
</organism>
<dbReference type="Proteomes" id="UP000095192">
    <property type="component" value="Unassembled WGS sequence"/>
</dbReference>
<evidence type="ECO:0000313" key="1">
    <source>
        <dbReference type="EMBL" id="OEH78333.1"/>
    </source>
</evidence>
<dbReference type="VEuPathDB" id="ToxoDB:cyc_08548"/>
<keyword evidence="2" id="KW-1185">Reference proteome</keyword>